<evidence type="ECO:0000256" key="1">
    <source>
        <dbReference type="SAM" id="MobiDB-lite"/>
    </source>
</evidence>
<dbReference type="GeneID" id="20083374"/>
<dbReference type="OrthoDB" id="514832at2759"/>
<feature type="compositionally biased region" description="Acidic residues" evidence="1">
    <location>
        <begin position="248"/>
        <end position="258"/>
    </location>
</feature>
<organism evidence="2">
    <name type="scientific">Aphanomyces invadans</name>
    <dbReference type="NCBI Taxonomy" id="157072"/>
    <lineage>
        <taxon>Eukaryota</taxon>
        <taxon>Sar</taxon>
        <taxon>Stramenopiles</taxon>
        <taxon>Oomycota</taxon>
        <taxon>Saprolegniomycetes</taxon>
        <taxon>Saprolegniales</taxon>
        <taxon>Verrucalvaceae</taxon>
        <taxon>Aphanomyces</taxon>
    </lineage>
</organism>
<dbReference type="PANTHER" id="PTHR15410">
    <property type="entry name" value="HIRA-INTERACTING PROTEIN 3"/>
    <property type="match status" value="1"/>
</dbReference>
<sequence>MMDHVDISEEALANAMKSIMPKMDARTVTLSKLLEHIQRALGAEKEDLKPWKPLIKVLVGEHLHLCVNAVEATPTKSSPVKRTSSSMQAPTTISVPQGTDDCNESDGDIKRKISPKPKAKSKRIFVDDSDEDGDFVGENVHPNVKKDRTSASTACTRNVITKTDVPDEVEGNAESEERDYHGREENDSASVSRPVFKKKARNPVEESSDDDAQCHLTAKKASKPSSKQIYKQSPSPYASSTKRSHYEDENESNDEDEQAINRPIKPSKAKSKKSARSVPSDDESDRENDSDSSPATSPVKKKRGKRAHDGSSKIIASSKKSRTAAKSTALTSSGLEALKKLAKIAGVLAPGLYKKLREAQSVDDAEEILRNRLVDANVTWSGRYPTKAEMVAVKKKRDLERELDGIDPSMILESARGTRRSRTTMDFEQVAPVVIESDAESEASFNAANFNQGKSDDEV</sequence>
<reference evidence="2" key="1">
    <citation type="submission" date="2013-12" db="EMBL/GenBank/DDBJ databases">
        <title>The Genome Sequence of Aphanomyces invadans NJM9701.</title>
        <authorList>
            <consortium name="The Broad Institute Genomics Platform"/>
            <person name="Russ C."/>
            <person name="Tyler B."/>
            <person name="van West P."/>
            <person name="Dieguez-Uribeondo J."/>
            <person name="Young S.K."/>
            <person name="Zeng Q."/>
            <person name="Gargeya S."/>
            <person name="Fitzgerald M."/>
            <person name="Abouelleil A."/>
            <person name="Alvarado L."/>
            <person name="Chapman S.B."/>
            <person name="Gainer-Dewar J."/>
            <person name="Goldberg J."/>
            <person name="Griggs A."/>
            <person name="Gujja S."/>
            <person name="Hansen M."/>
            <person name="Howarth C."/>
            <person name="Imamovic A."/>
            <person name="Ireland A."/>
            <person name="Larimer J."/>
            <person name="McCowan C."/>
            <person name="Murphy C."/>
            <person name="Pearson M."/>
            <person name="Poon T.W."/>
            <person name="Priest M."/>
            <person name="Roberts A."/>
            <person name="Saif S."/>
            <person name="Shea T."/>
            <person name="Sykes S."/>
            <person name="Wortman J."/>
            <person name="Nusbaum C."/>
            <person name="Birren B."/>
        </authorList>
    </citation>
    <scope>NUCLEOTIDE SEQUENCE [LARGE SCALE GENOMIC DNA]</scope>
    <source>
        <strain evidence="2">NJM9701</strain>
    </source>
</reference>
<evidence type="ECO:0008006" key="3">
    <source>
        <dbReference type="Google" id="ProtNLM"/>
    </source>
</evidence>
<dbReference type="RefSeq" id="XP_008869564.1">
    <property type="nucleotide sequence ID" value="XM_008871342.1"/>
</dbReference>
<proteinExistence type="predicted"/>
<evidence type="ECO:0000313" key="2">
    <source>
        <dbReference type="EMBL" id="ETW01716.1"/>
    </source>
</evidence>
<feature type="region of interest" description="Disordered" evidence="1">
    <location>
        <begin position="76"/>
        <end position="152"/>
    </location>
</feature>
<dbReference type="STRING" id="157072.A0A024U5M3"/>
<feature type="compositionally biased region" description="Acidic residues" evidence="1">
    <location>
        <begin position="280"/>
        <end position="290"/>
    </location>
</feature>
<accession>A0A024U5M3</accession>
<dbReference type="GO" id="GO:0005634">
    <property type="term" value="C:nucleus"/>
    <property type="evidence" value="ECO:0007669"/>
    <property type="project" value="TreeGrafter"/>
</dbReference>
<feature type="compositionally biased region" description="Low complexity" evidence="1">
    <location>
        <begin position="312"/>
        <end position="332"/>
    </location>
</feature>
<feature type="compositionally biased region" description="Basic residues" evidence="1">
    <location>
        <begin position="112"/>
        <end position="123"/>
    </location>
</feature>
<dbReference type="EMBL" id="KI913962">
    <property type="protein sequence ID" value="ETW01716.1"/>
    <property type="molecule type" value="Genomic_DNA"/>
</dbReference>
<dbReference type="VEuPathDB" id="FungiDB:H310_06324"/>
<feature type="region of interest" description="Disordered" evidence="1">
    <location>
        <begin position="164"/>
        <end position="332"/>
    </location>
</feature>
<dbReference type="AlphaFoldDB" id="A0A024U5M3"/>
<protein>
    <recommendedName>
        <fullName evidence="3">Histone chaperone domain-containing protein</fullName>
    </recommendedName>
</protein>
<feature type="compositionally biased region" description="Polar residues" evidence="1">
    <location>
        <begin position="223"/>
        <end position="241"/>
    </location>
</feature>
<dbReference type="PANTHER" id="PTHR15410:SF2">
    <property type="entry name" value="HIRA-INTERACTING PROTEIN 3"/>
    <property type="match status" value="1"/>
</dbReference>
<gene>
    <name evidence="2" type="ORF">H310_06324</name>
</gene>
<feature type="compositionally biased region" description="Basic residues" evidence="1">
    <location>
        <begin position="265"/>
        <end position="275"/>
    </location>
</feature>
<feature type="compositionally biased region" description="Acidic residues" evidence="1">
    <location>
        <begin position="166"/>
        <end position="177"/>
    </location>
</feature>
<feature type="compositionally biased region" description="Polar residues" evidence="1">
    <location>
        <begin position="76"/>
        <end position="97"/>
    </location>
</feature>
<dbReference type="eggNOG" id="ENOG502S9DY">
    <property type="taxonomic scope" value="Eukaryota"/>
</dbReference>
<name>A0A024U5M3_9STRA</name>
<dbReference type="InterPro" id="IPR037647">
    <property type="entry name" value="HIRIP3"/>
</dbReference>